<evidence type="ECO:0000256" key="7">
    <source>
        <dbReference type="ARBA" id="ARBA00023136"/>
    </source>
</evidence>
<dbReference type="GO" id="GO:0005886">
    <property type="term" value="C:plasma membrane"/>
    <property type="evidence" value="ECO:0007669"/>
    <property type="project" value="TreeGrafter"/>
</dbReference>
<dbReference type="SUPFAM" id="SSF53448">
    <property type="entry name" value="Nucleotide-diphospho-sugar transferases"/>
    <property type="match status" value="1"/>
</dbReference>
<comment type="caution">
    <text evidence="10">The sequence shown here is derived from an EMBL/GenBank/DDBJ whole genome shotgun (WGS) entry which is preliminary data.</text>
</comment>
<evidence type="ECO:0000256" key="5">
    <source>
        <dbReference type="ARBA" id="ARBA00022985"/>
    </source>
</evidence>
<dbReference type="GO" id="GO:0009103">
    <property type="term" value="P:lipopolysaccharide biosynthetic process"/>
    <property type="evidence" value="ECO:0007669"/>
    <property type="project" value="UniProtKB-KW"/>
</dbReference>
<evidence type="ECO:0000256" key="6">
    <source>
        <dbReference type="ARBA" id="ARBA00022989"/>
    </source>
</evidence>
<dbReference type="Pfam" id="PF00535">
    <property type="entry name" value="Glycos_transf_2"/>
    <property type="match status" value="1"/>
</dbReference>
<evidence type="ECO:0000256" key="1">
    <source>
        <dbReference type="ARBA" id="ARBA00022475"/>
    </source>
</evidence>
<proteinExistence type="predicted"/>
<dbReference type="EMBL" id="CAJNOB010000056">
    <property type="protein sequence ID" value="CAF0703741.1"/>
    <property type="molecule type" value="Genomic_DNA"/>
</dbReference>
<dbReference type="InterPro" id="IPR001173">
    <property type="entry name" value="Glyco_trans_2-like"/>
</dbReference>
<keyword evidence="4" id="KW-0812">Transmembrane</keyword>
<keyword evidence="2" id="KW-0328">Glycosyltransferase</keyword>
<keyword evidence="11" id="KW-1185">Reference proteome</keyword>
<dbReference type="PANTHER" id="PTHR48090:SF3">
    <property type="entry name" value="UNDECAPRENYL-PHOSPHATE 4-DEOXY-4-FORMAMIDO-L-ARABINOSE TRANSFERASE"/>
    <property type="match status" value="1"/>
</dbReference>
<evidence type="ECO:0000256" key="3">
    <source>
        <dbReference type="ARBA" id="ARBA00022679"/>
    </source>
</evidence>
<evidence type="ECO:0000256" key="8">
    <source>
        <dbReference type="SAM" id="MobiDB-lite"/>
    </source>
</evidence>
<evidence type="ECO:0000256" key="4">
    <source>
        <dbReference type="ARBA" id="ARBA00022692"/>
    </source>
</evidence>
<reference evidence="10" key="1">
    <citation type="submission" date="2021-02" db="EMBL/GenBank/DDBJ databases">
        <authorList>
            <person name="Cremers G."/>
            <person name="Picone N."/>
        </authorList>
    </citation>
    <scope>NUCLEOTIDE SEQUENCE</scope>
    <source>
        <strain evidence="10">PQ17</strain>
    </source>
</reference>
<organism evidence="10 11">
    <name type="scientific">Candidatus Methylacidithermus pantelleriae</name>
    <dbReference type="NCBI Taxonomy" id="2744239"/>
    <lineage>
        <taxon>Bacteria</taxon>
        <taxon>Pseudomonadati</taxon>
        <taxon>Verrucomicrobiota</taxon>
        <taxon>Methylacidiphilae</taxon>
        <taxon>Methylacidiphilales</taxon>
        <taxon>Methylacidiphilaceae</taxon>
        <taxon>Candidatus Methylacidithermus</taxon>
    </lineage>
</organism>
<dbReference type="InterPro" id="IPR050256">
    <property type="entry name" value="Glycosyltransferase_2"/>
</dbReference>
<keyword evidence="3" id="KW-0808">Transferase</keyword>
<sequence>MHPPRPFLSIVIPFYNEAENLGLLITELDLVLGDLGISAEILLVNDGSTDFFDRPATTPRFPIRWIDLDRHSGQSAAIYFGIQQARGMVIGLMDADLQNDPADLPRLLETLAREEVHLVTGFRQRRFDSWTRRFTSKIANCVRSFLLKDQTRDTGCSLKVLRRELAVRLPGWDGMHRFIPSLAVAMGFRVAELPVHHRPRRFGKSKVRPFRRAWKATIDLLGVLWLSRRQFQARALEKGNPDPLSEFGEEVARAHEPAISPPCQGKVGTE</sequence>
<evidence type="ECO:0000313" key="10">
    <source>
        <dbReference type="EMBL" id="CAF0703741.1"/>
    </source>
</evidence>
<dbReference type="CDD" id="cd04187">
    <property type="entry name" value="DPM1_like_bac"/>
    <property type="match status" value="1"/>
</dbReference>
<keyword evidence="5" id="KW-0448">Lipopolysaccharide biosynthesis</keyword>
<dbReference type="AlphaFoldDB" id="A0A8J2FTB3"/>
<dbReference type="PANTHER" id="PTHR48090">
    <property type="entry name" value="UNDECAPRENYL-PHOSPHATE 4-DEOXY-4-FORMAMIDO-L-ARABINOSE TRANSFERASE-RELATED"/>
    <property type="match status" value="1"/>
</dbReference>
<accession>A0A8J2FTB3</accession>
<dbReference type="Proteomes" id="UP000663859">
    <property type="component" value="Unassembled WGS sequence"/>
</dbReference>
<dbReference type="Gene3D" id="3.90.550.10">
    <property type="entry name" value="Spore Coat Polysaccharide Biosynthesis Protein SpsA, Chain A"/>
    <property type="match status" value="1"/>
</dbReference>
<dbReference type="GO" id="GO:0099621">
    <property type="term" value="F:undecaprenyl-phosphate 4-deoxy-4-formamido-L-arabinose transferase activity"/>
    <property type="evidence" value="ECO:0007669"/>
    <property type="project" value="TreeGrafter"/>
</dbReference>
<evidence type="ECO:0000256" key="2">
    <source>
        <dbReference type="ARBA" id="ARBA00022676"/>
    </source>
</evidence>
<keyword evidence="1" id="KW-1003">Cell membrane</keyword>
<feature type="domain" description="Glycosyltransferase 2-like" evidence="9">
    <location>
        <begin position="9"/>
        <end position="165"/>
    </location>
</feature>
<evidence type="ECO:0000259" key="9">
    <source>
        <dbReference type="Pfam" id="PF00535"/>
    </source>
</evidence>
<dbReference type="InterPro" id="IPR029044">
    <property type="entry name" value="Nucleotide-diphossugar_trans"/>
</dbReference>
<protein>
    <submittedName>
        <fullName evidence="10">Glycosyltransferase</fullName>
    </submittedName>
</protein>
<keyword evidence="6" id="KW-1133">Transmembrane helix</keyword>
<gene>
    <name evidence="10" type="primary">wcaA</name>
    <name evidence="10" type="ORF">MPNT_60087</name>
</gene>
<feature type="region of interest" description="Disordered" evidence="8">
    <location>
        <begin position="242"/>
        <end position="270"/>
    </location>
</feature>
<keyword evidence="7" id="KW-0472">Membrane</keyword>
<name>A0A8J2FTB3_9BACT</name>
<evidence type="ECO:0000313" key="11">
    <source>
        <dbReference type="Proteomes" id="UP000663859"/>
    </source>
</evidence>